<dbReference type="InterPro" id="IPR025921">
    <property type="entry name" value="HmuY"/>
</dbReference>
<keyword evidence="3" id="KW-1185">Reference proteome</keyword>
<evidence type="ECO:0000313" key="2">
    <source>
        <dbReference type="EMBL" id="PAU94985.1"/>
    </source>
</evidence>
<feature type="chain" id="PRO_5013262800" description="HmuY protein" evidence="1">
    <location>
        <begin position="23"/>
        <end position="213"/>
    </location>
</feature>
<proteinExistence type="predicted"/>
<dbReference type="PROSITE" id="PS51257">
    <property type="entry name" value="PROKAR_LIPOPROTEIN"/>
    <property type="match status" value="1"/>
</dbReference>
<gene>
    <name evidence="2" type="ORF">CK503_05850</name>
</gene>
<evidence type="ECO:0000256" key="1">
    <source>
        <dbReference type="SAM" id="SignalP"/>
    </source>
</evidence>
<organism evidence="2 3">
    <name type="scientific">Fodinibius salipaludis</name>
    <dbReference type="NCBI Taxonomy" id="2032627"/>
    <lineage>
        <taxon>Bacteria</taxon>
        <taxon>Pseudomonadati</taxon>
        <taxon>Balneolota</taxon>
        <taxon>Balneolia</taxon>
        <taxon>Balneolales</taxon>
        <taxon>Balneolaceae</taxon>
        <taxon>Fodinibius</taxon>
    </lineage>
</organism>
<dbReference type="CDD" id="cd12105">
    <property type="entry name" value="HmuY"/>
    <property type="match status" value="1"/>
</dbReference>
<feature type="signal peptide" evidence="1">
    <location>
        <begin position="1"/>
        <end position="22"/>
    </location>
</feature>
<reference evidence="2 3" key="1">
    <citation type="submission" date="2017-08" db="EMBL/GenBank/DDBJ databases">
        <title>Aliifodinibius alkalisoli sp. nov., isolated from saline alkaline soil.</title>
        <authorList>
            <person name="Liu D."/>
            <person name="Zhang G."/>
        </authorList>
    </citation>
    <scope>NUCLEOTIDE SEQUENCE [LARGE SCALE GENOMIC DNA]</scope>
    <source>
        <strain evidence="2 3">WN023</strain>
    </source>
</reference>
<dbReference type="OrthoDB" id="5510929at2"/>
<dbReference type="EMBL" id="NSKE01000003">
    <property type="protein sequence ID" value="PAU94985.1"/>
    <property type="molecule type" value="Genomic_DNA"/>
</dbReference>
<keyword evidence="1" id="KW-0732">Signal</keyword>
<sequence length="213" mass="23156">MFNKYQTSLSLIIVSLALLVSACSDSTSGVEEPISEVEVQKVEDLEATGENGEYTFFSLRSGQEVAHGDSATTEWDVAFNGTTIRFNGGVSGPGDGGALLLDVPFDEVSTAPTEGYYTDTDDSLAVPTGGGNGWYTYTGRSNPPHAVLPIEDRTIVLETADGEHYAKLKIISYYKGNPDTSTDEFANLETRPDSKYYTFRYAVQMTEGLRELN</sequence>
<name>A0A2A2GDR1_9BACT</name>
<dbReference type="RefSeq" id="WP_095605852.1">
    <property type="nucleotide sequence ID" value="NZ_NSKE01000003.1"/>
</dbReference>
<dbReference type="Proteomes" id="UP000218831">
    <property type="component" value="Unassembled WGS sequence"/>
</dbReference>
<protein>
    <recommendedName>
        <fullName evidence="4">HmuY protein</fullName>
    </recommendedName>
</protein>
<accession>A0A2A2GDR1</accession>
<evidence type="ECO:0000313" key="3">
    <source>
        <dbReference type="Proteomes" id="UP000218831"/>
    </source>
</evidence>
<evidence type="ECO:0008006" key="4">
    <source>
        <dbReference type="Google" id="ProtNLM"/>
    </source>
</evidence>
<dbReference type="AlphaFoldDB" id="A0A2A2GDR1"/>
<dbReference type="Pfam" id="PF14064">
    <property type="entry name" value="HmuY"/>
    <property type="match status" value="1"/>
</dbReference>
<comment type="caution">
    <text evidence="2">The sequence shown here is derived from an EMBL/GenBank/DDBJ whole genome shotgun (WGS) entry which is preliminary data.</text>
</comment>